<evidence type="ECO:0000313" key="3">
    <source>
        <dbReference type="Proteomes" id="UP000028700"/>
    </source>
</evidence>
<dbReference type="SUPFAM" id="SSF52833">
    <property type="entry name" value="Thioredoxin-like"/>
    <property type="match status" value="1"/>
</dbReference>
<dbReference type="Gene3D" id="3.40.30.10">
    <property type="entry name" value="Glutaredoxin"/>
    <property type="match status" value="1"/>
</dbReference>
<feature type="domain" description="Thioredoxin" evidence="1">
    <location>
        <begin position="52"/>
        <end position="139"/>
    </location>
</feature>
<dbReference type="Pfam" id="PF00085">
    <property type="entry name" value="Thioredoxin"/>
    <property type="match status" value="1"/>
</dbReference>
<dbReference type="OrthoDB" id="2291771at2"/>
<dbReference type="RefSeq" id="WP_034529862.1">
    <property type="nucleotide sequence ID" value="NZ_BBJM01000066.1"/>
</dbReference>
<sequence length="141" mass="16094">MKKRKITVLSSFCLFVIGISLMFLLPSTVLAKSEGKVVNVKLTTALKLLKQKKRKITYVLYASRYCIHCQKMKKIYRQAIAKHPNKEIFKVDLANEPNSSYKKLKGLHVNAIPTLIKYNGTHEVTRLVGESKISVVDKFLQ</sequence>
<organism evidence="2 3">
    <name type="scientific">Secundilactobacillus oryzae JCM 18671</name>
    <dbReference type="NCBI Taxonomy" id="1291743"/>
    <lineage>
        <taxon>Bacteria</taxon>
        <taxon>Bacillati</taxon>
        <taxon>Bacillota</taxon>
        <taxon>Bacilli</taxon>
        <taxon>Lactobacillales</taxon>
        <taxon>Lactobacillaceae</taxon>
        <taxon>Secundilactobacillus</taxon>
    </lineage>
</organism>
<evidence type="ECO:0000259" key="1">
    <source>
        <dbReference type="Pfam" id="PF00085"/>
    </source>
</evidence>
<dbReference type="InterPro" id="IPR036249">
    <property type="entry name" value="Thioredoxin-like_sf"/>
</dbReference>
<proteinExistence type="predicted"/>
<evidence type="ECO:0000313" key="2">
    <source>
        <dbReference type="EMBL" id="GAK48768.1"/>
    </source>
</evidence>
<dbReference type="CDD" id="cd02947">
    <property type="entry name" value="TRX_family"/>
    <property type="match status" value="1"/>
</dbReference>
<keyword evidence="3" id="KW-1185">Reference proteome</keyword>
<comment type="caution">
    <text evidence="2">The sequence shown here is derived from an EMBL/GenBank/DDBJ whole genome shotgun (WGS) entry which is preliminary data.</text>
</comment>
<dbReference type="AlphaFoldDB" id="A0A081BL50"/>
<dbReference type="STRING" id="1291743.LOSG293_660010"/>
<reference evidence="2" key="1">
    <citation type="journal article" date="2014" name="Genome Announc.">
        <title>Draft Genome Sequence of Lactobacillus oryzae Strain SG293T.</title>
        <authorList>
            <person name="Tanizawa Y."/>
            <person name="Fujisawa T."/>
            <person name="Mochizuki T."/>
            <person name="Kaminuma E."/>
            <person name="Nakamura Y."/>
            <person name="Tohno M."/>
        </authorList>
    </citation>
    <scope>NUCLEOTIDE SEQUENCE [LARGE SCALE GENOMIC DNA]</scope>
    <source>
        <strain evidence="2">SG293</strain>
    </source>
</reference>
<name>A0A081BL50_9LACO</name>
<protein>
    <submittedName>
        <fullName evidence="2">Putative thioredoxin</fullName>
    </submittedName>
</protein>
<dbReference type="InterPro" id="IPR013766">
    <property type="entry name" value="Thioredoxin_domain"/>
</dbReference>
<dbReference type="Proteomes" id="UP000028700">
    <property type="component" value="Unassembled WGS sequence"/>
</dbReference>
<gene>
    <name evidence="2" type="ORF">LOSG293_660010</name>
</gene>
<dbReference type="EMBL" id="BBJM01000066">
    <property type="protein sequence ID" value="GAK48768.1"/>
    <property type="molecule type" value="Genomic_DNA"/>
</dbReference>
<accession>A0A081BL50</accession>